<keyword evidence="7" id="KW-1185">Reference proteome</keyword>
<protein>
    <submittedName>
        <fullName evidence="6">Site-specific recombinase XerD</fullName>
    </submittedName>
</protein>
<dbReference type="RefSeq" id="WP_283445370.1">
    <property type="nucleotide sequence ID" value="NZ_FXUL01000033.1"/>
</dbReference>
<comment type="caution">
    <text evidence="6">The sequence shown here is derived from an EMBL/GenBank/DDBJ whole genome shotgun (WGS) entry which is preliminary data.</text>
</comment>
<keyword evidence="4" id="KW-0233">DNA recombination</keyword>
<keyword evidence="2" id="KW-0229">DNA integration</keyword>
<evidence type="ECO:0000256" key="2">
    <source>
        <dbReference type="ARBA" id="ARBA00022908"/>
    </source>
</evidence>
<evidence type="ECO:0000313" key="6">
    <source>
        <dbReference type="EMBL" id="SMP79943.1"/>
    </source>
</evidence>
<dbReference type="InterPro" id="IPR013762">
    <property type="entry name" value="Integrase-like_cat_sf"/>
</dbReference>
<dbReference type="Proteomes" id="UP001158049">
    <property type="component" value="Unassembled WGS sequence"/>
</dbReference>
<reference evidence="6 7" key="1">
    <citation type="submission" date="2017-05" db="EMBL/GenBank/DDBJ databases">
        <authorList>
            <person name="Varghese N."/>
            <person name="Submissions S."/>
        </authorList>
    </citation>
    <scope>NUCLEOTIDE SEQUENCE [LARGE SCALE GENOMIC DNA]</scope>
    <source>
        <strain evidence="6 7">DSM 26001</strain>
    </source>
</reference>
<dbReference type="InterPro" id="IPR011010">
    <property type="entry name" value="DNA_brk_join_enz"/>
</dbReference>
<gene>
    <name evidence="6" type="ORF">SAMN06295970_13327</name>
</gene>
<dbReference type="CDD" id="cd00397">
    <property type="entry name" value="DNA_BRE_C"/>
    <property type="match status" value="1"/>
</dbReference>
<evidence type="ECO:0000256" key="3">
    <source>
        <dbReference type="ARBA" id="ARBA00023125"/>
    </source>
</evidence>
<evidence type="ECO:0000259" key="5">
    <source>
        <dbReference type="PROSITE" id="PS51898"/>
    </source>
</evidence>
<dbReference type="InterPro" id="IPR010998">
    <property type="entry name" value="Integrase_recombinase_N"/>
</dbReference>
<sequence length="654" mass="74365">MPANWISRGTVLVQLGRHHFAFFRGYLDGLDLRQLSERYIETNAAQAGATDLRVAKSLLGWIVDQLTVAARRTGNAAGARVIRMAPEKLAARQEGASPDLDEFREERDPHQMFSERELLELFEQEYGATDPGAQRRFKRNKRLRERQAAVLNQLEALVQADPHLDDGVAGWLDPAIANRLVAARIITLRDLVDTIEAHGFRWYTKVPRIGIKAAGYIVEWLMLPETADALGVTLSIRSIQPRMQILPASVPALPRRPGIVPIEQFEVPQALSGATGSNRAERSSLSARNDLEAINVWLSRRKPGSHTLRAYRKEAERFLLWSVLEARTALSSLTVEDCIAYRDFLWRLGRETDEQWKQHFRIAQADWIGPRGIDRFSSRWRPFESALSESSQRTALVILQGMMQWLCDQNYLHNNPFKAMPHLAARNEGMDITRALTLEDWSVVKRYLRSMQKDQRYYRLRFVLALAYSTGCRLSELAALHRRDLITFVRAGEQDAQWELAVLGKGGKTRRVQLNRLIVAEIESYFQTRGYRTFADAPPDAPLIASVPRDKQAVRVETPLSSGRIYKVLKTFFEDVANEIQAEDPARAAKFGRVSTHWLRHTFATHGIHAGMGLETIRDLLGHRSLTTTSIYITTEKDKRSREVEKLEALGSLD</sequence>
<evidence type="ECO:0000256" key="4">
    <source>
        <dbReference type="ARBA" id="ARBA00023172"/>
    </source>
</evidence>
<dbReference type="EMBL" id="FXUL01000033">
    <property type="protein sequence ID" value="SMP79943.1"/>
    <property type="molecule type" value="Genomic_DNA"/>
</dbReference>
<proteinExistence type="predicted"/>
<organism evidence="6 7">
    <name type="scientific">Noviherbaspirillum suwonense</name>
    <dbReference type="NCBI Taxonomy" id="1224511"/>
    <lineage>
        <taxon>Bacteria</taxon>
        <taxon>Pseudomonadati</taxon>
        <taxon>Pseudomonadota</taxon>
        <taxon>Betaproteobacteria</taxon>
        <taxon>Burkholderiales</taxon>
        <taxon>Oxalobacteraceae</taxon>
        <taxon>Noviherbaspirillum</taxon>
    </lineage>
</organism>
<dbReference type="Pfam" id="PF00589">
    <property type="entry name" value="Phage_integrase"/>
    <property type="match status" value="1"/>
</dbReference>
<feature type="domain" description="Tyr recombinase" evidence="5">
    <location>
        <begin position="431"/>
        <end position="646"/>
    </location>
</feature>
<accession>A0ABY1QSZ7</accession>
<dbReference type="PANTHER" id="PTHR30349">
    <property type="entry name" value="PHAGE INTEGRASE-RELATED"/>
    <property type="match status" value="1"/>
</dbReference>
<dbReference type="Pfam" id="PF12482">
    <property type="entry name" value="DUF3701"/>
    <property type="match status" value="1"/>
</dbReference>
<dbReference type="SUPFAM" id="SSF56349">
    <property type="entry name" value="DNA breaking-rejoining enzymes"/>
    <property type="match status" value="1"/>
</dbReference>
<comment type="subcellular location">
    <subcellularLocation>
        <location evidence="1">Cytoplasm</location>
    </subcellularLocation>
</comment>
<dbReference type="Gene3D" id="1.10.443.10">
    <property type="entry name" value="Intergrase catalytic core"/>
    <property type="match status" value="1"/>
</dbReference>
<evidence type="ECO:0000313" key="7">
    <source>
        <dbReference type="Proteomes" id="UP001158049"/>
    </source>
</evidence>
<dbReference type="InterPro" id="IPR050090">
    <property type="entry name" value="Tyrosine_recombinase_XerCD"/>
</dbReference>
<name>A0ABY1QSZ7_9BURK</name>
<dbReference type="PROSITE" id="PS51898">
    <property type="entry name" value="TYR_RECOMBINASE"/>
    <property type="match status" value="1"/>
</dbReference>
<dbReference type="PANTHER" id="PTHR30349:SF77">
    <property type="entry name" value="TYROSINE RECOMBINASE XERC"/>
    <property type="match status" value="1"/>
</dbReference>
<dbReference type="Gene3D" id="1.10.150.130">
    <property type="match status" value="1"/>
</dbReference>
<keyword evidence="3" id="KW-0238">DNA-binding</keyword>
<dbReference type="InterPro" id="IPR022169">
    <property type="entry name" value="DUF3701"/>
</dbReference>
<dbReference type="InterPro" id="IPR002104">
    <property type="entry name" value="Integrase_catalytic"/>
</dbReference>
<evidence type="ECO:0000256" key="1">
    <source>
        <dbReference type="ARBA" id="ARBA00004496"/>
    </source>
</evidence>